<feature type="transmembrane region" description="Helical" evidence="11">
    <location>
        <begin position="627"/>
        <end position="646"/>
    </location>
</feature>
<dbReference type="Gene3D" id="3.40.50.2300">
    <property type="match status" value="2"/>
</dbReference>
<feature type="region of interest" description="Disordered" evidence="10">
    <location>
        <begin position="1"/>
        <end position="36"/>
    </location>
</feature>
<evidence type="ECO:0000259" key="12">
    <source>
        <dbReference type="PROSITE" id="PS50259"/>
    </source>
</evidence>
<gene>
    <name evidence="13" type="ORF">CHARACLAT_023670</name>
</gene>
<name>A0ABU7F8K2_9TELE</name>
<dbReference type="Pfam" id="PF01094">
    <property type="entry name" value="ANF_receptor"/>
    <property type="match status" value="1"/>
</dbReference>
<evidence type="ECO:0000256" key="3">
    <source>
        <dbReference type="ARBA" id="ARBA00022692"/>
    </source>
</evidence>
<dbReference type="InterPro" id="IPR028082">
    <property type="entry name" value="Peripla_BP_I"/>
</dbReference>
<dbReference type="InterPro" id="IPR017978">
    <property type="entry name" value="GPCR_3_C"/>
</dbReference>
<dbReference type="InterPro" id="IPR001828">
    <property type="entry name" value="ANF_lig-bd_rcpt"/>
</dbReference>
<dbReference type="SUPFAM" id="SSF53822">
    <property type="entry name" value="Periplasmic binding protein-like I"/>
    <property type="match status" value="1"/>
</dbReference>
<feature type="transmembrane region" description="Helical" evidence="11">
    <location>
        <begin position="718"/>
        <end position="741"/>
    </location>
</feature>
<reference evidence="13 14" key="1">
    <citation type="submission" date="2021-06" db="EMBL/GenBank/DDBJ databases">
        <authorList>
            <person name="Palmer J.M."/>
        </authorList>
    </citation>
    <scope>NUCLEOTIDE SEQUENCE [LARGE SCALE GENOMIC DNA]</scope>
    <source>
        <strain evidence="13 14">CL_MEX2019</strain>
        <tissue evidence="13">Muscle</tissue>
    </source>
</reference>
<organism evidence="13 14">
    <name type="scientific">Characodon lateralis</name>
    <dbReference type="NCBI Taxonomy" id="208331"/>
    <lineage>
        <taxon>Eukaryota</taxon>
        <taxon>Metazoa</taxon>
        <taxon>Chordata</taxon>
        <taxon>Craniata</taxon>
        <taxon>Vertebrata</taxon>
        <taxon>Euteleostomi</taxon>
        <taxon>Actinopterygii</taxon>
        <taxon>Neopterygii</taxon>
        <taxon>Teleostei</taxon>
        <taxon>Neoteleostei</taxon>
        <taxon>Acanthomorphata</taxon>
        <taxon>Ovalentaria</taxon>
        <taxon>Atherinomorphae</taxon>
        <taxon>Cyprinodontiformes</taxon>
        <taxon>Goodeidae</taxon>
        <taxon>Characodon</taxon>
    </lineage>
</organism>
<keyword evidence="7" id="KW-0675">Receptor</keyword>
<feature type="transmembrane region" description="Helical" evidence="11">
    <location>
        <begin position="747"/>
        <end position="769"/>
    </location>
</feature>
<evidence type="ECO:0000256" key="2">
    <source>
        <dbReference type="ARBA" id="ARBA00008991"/>
    </source>
</evidence>
<keyword evidence="5" id="KW-0297">G-protein coupled receptor</keyword>
<comment type="similarity">
    <text evidence="2">Belongs to the G-protein coupled receptor 3 family. GABA-B receptor subfamily.</text>
</comment>
<feature type="transmembrane region" description="Helical" evidence="11">
    <location>
        <begin position="552"/>
        <end position="569"/>
    </location>
</feature>
<evidence type="ECO:0000256" key="4">
    <source>
        <dbReference type="ARBA" id="ARBA00022989"/>
    </source>
</evidence>
<dbReference type="Pfam" id="PF00003">
    <property type="entry name" value="7tm_3"/>
    <property type="match status" value="1"/>
</dbReference>
<dbReference type="PANTHER" id="PTHR10519">
    <property type="entry name" value="GABA-B RECEPTOR"/>
    <property type="match status" value="1"/>
</dbReference>
<evidence type="ECO:0000256" key="10">
    <source>
        <dbReference type="SAM" id="MobiDB-lite"/>
    </source>
</evidence>
<dbReference type="EMBL" id="JAHUTJ010076305">
    <property type="protein sequence ID" value="MED6294690.1"/>
    <property type="molecule type" value="Genomic_DNA"/>
</dbReference>
<proteinExistence type="inferred from homology"/>
<feature type="transmembrane region" description="Helical" evidence="11">
    <location>
        <begin position="509"/>
        <end position="532"/>
    </location>
</feature>
<accession>A0ABU7F8K2</accession>
<feature type="transmembrane region" description="Helical" evidence="11">
    <location>
        <begin position="585"/>
        <end position="606"/>
    </location>
</feature>
<comment type="caution">
    <text evidence="13">The sequence shown here is derived from an EMBL/GenBank/DDBJ whole genome shotgun (WGS) entry which is preliminary data.</text>
</comment>
<evidence type="ECO:0000256" key="5">
    <source>
        <dbReference type="ARBA" id="ARBA00023040"/>
    </source>
</evidence>
<evidence type="ECO:0000313" key="14">
    <source>
        <dbReference type="Proteomes" id="UP001352852"/>
    </source>
</evidence>
<keyword evidence="14" id="KW-1185">Reference proteome</keyword>
<evidence type="ECO:0000256" key="7">
    <source>
        <dbReference type="ARBA" id="ARBA00023170"/>
    </source>
</evidence>
<protein>
    <recommendedName>
        <fullName evidence="12">G-protein coupled receptors family 3 profile domain-containing protein</fullName>
    </recommendedName>
</protein>
<evidence type="ECO:0000256" key="8">
    <source>
        <dbReference type="ARBA" id="ARBA00023180"/>
    </source>
</evidence>
<keyword evidence="3 11" id="KW-0812">Transmembrane</keyword>
<evidence type="ECO:0000256" key="11">
    <source>
        <dbReference type="SAM" id="Phobius"/>
    </source>
</evidence>
<dbReference type="PRINTS" id="PR01176">
    <property type="entry name" value="GABABRECEPTR"/>
</dbReference>
<sequence>MTEAETEQMVEQEAAAFKRSMRQRRSRPPGSQLLTGQEDYSLRGSYRRIRGLQQEQEMARFGRVQEVLKLLLMVWPVLVLAGVRHPLPVLWMMPVNSGTGMENLTIGVVPAIRMALQDLARQAAPLANYEVRLQLLDSQCDPAKALKALFDTLWVGPRYLLMLGGVCPPVTALIARSLPALSLLQVSFVAPPPDLSNRKWHRHLFSTVPSVRAANMAVVKLLQRYRWRRIGVFTQDRPGLTEMRKDLIRQLLKTDIQLAASESFSEDPCSSLKKLKDEDVRIIIGQFEDGSVTEVFCCAYRLNLFGPRYQWILAAEGPSGWRLGWQPSGCSVTSLLMAAEGSFSVQIKQFSSTNTPGVSGRTSQNYLESYLKEVIQEGSEVSPLHAFVYDAVWVAARALVQVTEAVKLRGKYGSLRNVTVSEEEEVKMLLEAVKNTQFEGVTGPVSFRNGERTAVVELIQFQGDSGVLVGEFNTSNQQVRLMTQLLKFKGPGPAKDQTLVHLQHRQVSLILYTLISSVATGTIFITLIILCIIIISHRRWPLRSGSSSQDELLLLGLLLSSSSVLFSGLDRTSLPDRTLEVLCSVRLWTLSVGHTAGFAALFTRTWRVYCLCSIKKKHRTRLQETGCVPLWILLLDVFVLTFWQILDPLRWVVLQHSLEEYLDDQDILIQSYSEQCSSTNMDLWLTAVYGYKAPLLGLGCFLAWNIRTADLGPPAVSCALLALSMFSMTVFSMSGVSGSLLTSSDPSVQFCLCSVLILSCNLLILIGLFGPQICCMLCSSTKLQQASEMQDEAAEEEGVERLRRLNLDLRSQSAQLDVQVETITMELSEMLQDETGAGVTSLMLTHEALVCEEKPSGLENINSPDHVQRRLSMQLPILHHSYLPVIGGVSSSSSSLFVGQEAFAYRHHDHFLHT</sequence>
<keyword evidence="8" id="KW-0325">Glycoprotein</keyword>
<feature type="transmembrane region" description="Helical" evidence="11">
    <location>
        <begin position="688"/>
        <end position="706"/>
    </location>
</feature>
<dbReference type="CDD" id="cd06366">
    <property type="entry name" value="PBP1_GABAb_receptor"/>
    <property type="match status" value="1"/>
</dbReference>
<dbReference type="PANTHER" id="PTHR10519:SF74">
    <property type="entry name" value="GAMMA-AMINOBUTYRIC ACID TYPE B RECEPTOR SUBUNIT 2"/>
    <property type="match status" value="1"/>
</dbReference>
<keyword evidence="6 11" id="KW-0472">Membrane</keyword>
<comment type="subcellular location">
    <subcellularLocation>
        <location evidence="1">Membrane</location>
        <topology evidence="1">Multi-pass membrane protein</topology>
    </subcellularLocation>
</comment>
<dbReference type="Proteomes" id="UP001352852">
    <property type="component" value="Unassembled WGS sequence"/>
</dbReference>
<keyword evidence="4 11" id="KW-1133">Transmembrane helix</keyword>
<feature type="compositionally biased region" description="Acidic residues" evidence="10">
    <location>
        <begin position="1"/>
        <end position="10"/>
    </location>
</feature>
<evidence type="ECO:0000313" key="13">
    <source>
        <dbReference type="EMBL" id="MED6294690.1"/>
    </source>
</evidence>
<dbReference type="PROSITE" id="PS50259">
    <property type="entry name" value="G_PROTEIN_RECEP_F3_4"/>
    <property type="match status" value="1"/>
</dbReference>
<keyword evidence="9" id="KW-0807">Transducer</keyword>
<evidence type="ECO:0000256" key="6">
    <source>
        <dbReference type="ARBA" id="ARBA00023136"/>
    </source>
</evidence>
<dbReference type="InterPro" id="IPR002455">
    <property type="entry name" value="GPCR3_GABA-B"/>
</dbReference>
<evidence type="ECO:0000256" key="1">
    <source>
        <dbReference type="ARBA" id="ARBA00004141"/>
    </source>
</evidence>
<feature type="domain" description="G-protein coupled receptors family 3 profile" evidence="12">
    <location>
        <begin position="583"/>
        <end position="777"/>
    </location>
</feature>
<evidence type="ECO:0000256" key="9">
    <source>
        <dbReference type="ARBA" id="ARBA00023224"/>
    </source>
</evidence>